<organism evidence="2 3">
    <name type="scientific">Aliarcobacter thereius</name>
    <dbReference type="NCBI Taxonomy" id="544718"/>
    <lineage>
        <taxon>Bacteria</taxon>
        <taxon>Pseudomonadati</taxon>
        <taxon>Campylobacterota</taxon>
        <taxon>Epsilonproteobacteria</taxon>
        <taxon>Campylobacterales</taxon>
        <taxon>Arcobacteraceae</taxon>
        <taxon>Aliarcobacter</taxon>
    </lineage>
</organism>
<feature type="chain" id="PRO_5008643531" description="Tetratricopeptide repeat protein" evidence="1">
    <location>
        <begin position="21"/>
        <end position="711"/>
    </location>
</feature>
<accession>A0A1C0B7H7</accession>
<gene>
    <name evidence="2" type="ORF">AAX29_00607</name>
</gene>
<comment type="caution">
    <text evidence="2">The sequence shown here is derived from an EMBL/GenBank/DDBJ whole genome shotgun (WGS) entry which is preliminary data.</text>
</comment>
<proteinExistence type="predicted"/>
<dbReference type="RefSeq" id="WP_066181599.1">
    <property type="nucleotide sequence ID" value="NZ_LCUJ01000002.1"/>
</dbReference>
<evidence type="ECO:0000313" key="2">
    <source>
        <dbReference type="EMBL" id="OCL99565.1"/>
    </source>
</evidence>
<dbReference type="EMBL" id="LCUJ01000002">
    <property type="protein sequence ID" value="OCL99565.1"/>
    <property type="molecule type" value="Genomic_DNA"/>
</dbReference>
<dbReference type="STRING" id="544718.AAX25_00460"/>
<keyword evidence="1" id="KW-0732">Signal</keyword>
<name>A0A1C0B7H7_9BACT</name>
<sequence length="711" mass="85850">MIKKIVFFLVSFQISLFSCADYWDPNSVYYLFLDKRDNVFLSYSEDLKSPGIYNTIIYNYDLENKKENLKEWQKEFKGEFKVEEIEEFLYKRKNLDRVKNKEVLDYINFVAMQEECVYRDYYYYYKKDEKIECGTFVEKALDNLEKVNSNYLKLRYFYLALRLAHFEKKEPLIIYEKYKHLLENSEKTIVKDWIQGIYAGALVKSGEKVKGVFEFSKLLDNSINQHLALYNFHHITSEEEFNELLKLSKNDEERTKFYALRALNSSSNRNIEIQNIYNLDKNSKWLDFLLYKNLLESQIYFNLDSIFQRKQETSFYTNYIEILKNLKRDDNYLVDISLAYFYIFSNQLNLAEEVSKQLQKEYPNSHEVETLSFIIYLNSLNLINEDTENEIFEKLKPFLNENHHSNAVFRYTVQTLASLYKNNSMPFEELLLNNTLYLNFENLDDLENFRKFEEFLVTKQNSKLKEYIQESFKKRFEKENSYYQEAFEMAKVKILINNLEFNEALNTNYEFLNQELEFNPFNVFIKGNNRNKAKKTIKIKDFLNNILEVKKVLEKDENSSMDNYLFANAMYNLSYFGNSDRLTTFYRSTYYIHTKKLQKDKLELAVKHYEKAYENSVDNEFKAKITYHISKAKLALFDLNYDEYPQNLGWYWNSNNIYLYGNDKFYNAFLEDSGAVYFDRIRNDFKDTKFYQQLLYECGDFGTYVHYKRDN</sequence>
<evidence type="ECO:0000313" key="3">
    <source>
        <dbReference type="Proteomes" id="UP000093281"/>
    </source>
</evidence>
<dbReference type="OrthoDB" id="5341220at2"/>
<dbReference type="Proteomes" id="UP000093281">
    <property type="component" value="Unassembled WGS sequence"/>
</dbReference>
<dbReference type="AlphaFoldDB" id="A0A1C0B7H7"/>
<feature type="signal peptide" evidence="1">
    <location>
        <begin position="1"/>
        <end position="20"/>
    </location>
</feature>
<protein>
    <recommendedName>
        <fullName evidence="4">Tetratricopeptide repeat protein</fullName>
    </recommendedName>
</protein>
<evidence type="ECO:0008006" key="4">
    <source>
        <dbReference type="Google" id="ProtNLM"/>
    </source>
</evidence>
<reference evidence="3" key="1">
    <citation type="submission" date="2015-05" db="EMBL/GenBank/DDBJ databases">
        <authorList>
            <person name="Rovetto F."/>
            <person name="Cocolin L."/>
            <person name="Illeghems K."/>
            <person name="Van Nieuwerburgh F."/>
            <person name="Houf K."/>
        </authorList>
    </citation>
    <scope>NUCLEOTIDE SEQUENCE [LARGE SCALE GENOMIC DNA]</scope>
    <source>
        <strain evidence="3">DU22</strain>
    </source>
</reference>
<dbReference type="PROSITE" id="PS51257">
    <property type="entry name" value="PROKAR_LIPOPROTEIN"/>
    <property type="match status" value="1"/>
</dbReference>
<dbReference type="PATRIC" id="fig|544718.43.peg.449"/>
<evidence type="ECO:0000256" key="1">
    <source>
        <dbReference type="SAM" id="SignalP"/>
    </source>
</evidence>